<evidence type="ECO:0000256" key="18">
    <source>
        <dbReference type="SAM" id="SignalP"/>
    </source>
</evidence>
<dbReference type="Proteomes" id="UP001208570">
    <property type="component" value="Unassembled WGS sequence"/>
</dbReference>
<dbReference type="Pfam" id="PF10250">
    <property type="entry name" value="O-FucT"/>
    <property type="match status" value="1"/>
</dbReference>
<dbReference type="Gene3D" id="3.40.50.11340">
    <property type="match status" value="2"/>
</dbReference>
<evidence type="ECO:0000313" key="20">
    <source>
        <dbReference type="Proteomes" id="UP001208570"/>
    </source>
</evidence>
<keyword evidence="7" id="KW-0808">Transferase</keyword>
<organism evidence="19 20">
    <name type="scientific">Paralvinella palmiformis</name>
    <dbReference type="NCBI Taxonomy" id="53620"/>
    <lineage>
        <taxon>Eukaryota</taxon>
        <taxon>Metazoa</taxon>
        <taxon>Spiralia</taxon>
        <taxon>Lophotrochozoa</taxon>
        <taxon>Annelida</taxon>
        <taxon>Polychaeta</taxon>
        <taxon>Sedentaria</taxon>
        <taxon>Canalipalpata</taxon>
        <taxon>Terebellida</taxon>
        <taxon>Terebelliformia</taxon>
        <taxon>Alvinellidae</taxon>
        <taxon>Paralvinella</taxon>
    </lineage>
</organism>
<evidence type="ECO:0000256" key="5">
    <source>
        <dbReference type="ARBA" id="ARBA00021745"/>
    </source>
</evidence>
<evidence type="ECO:0000256" key="10">
    <source>
        <dbReference type="ARBA" id="ARBA00023157"/>
    </source>
</evidence>
<dbReference type="GO" id="GO:0006004">
    <property type="term" value="P:fucose metabolic process"/>
    <property type="evidence" value="ECO:0007669"/>
    <property type="project" value="UniProtKB-KW"/>
</dbReference>
<evidence type="ECO:0000256" key="7">
    <source>
        <dbReference type="ARBA" id="ARBA00022679"/>
    </source>
</evidence>
<dbReference type="PANTHER" id="PTHR21420">
    <property type="entry name" value="GDP-FUCOSE PROTEIN O-FUCOSYLTRANSFERASE 1"/>
    <property type="match status" value="1"/>
</dbReference>
<evidence type="ECO:0000256" key="2">
    <source>
        <dbReference type="ARBA" id="ARBA00004922"/>
    </source>
</evidence>
<evidence type="ECO:0000256" key="3">
    <source>
        <dbReference type="ARBA" id="ARBA00010626"/>
    </source>
</evidence>
<dbReference type="EMBL" id="JAODUP010001006">
    <property type="protein sequence ID" value="KAK2142008.1"/>
    <property type="molecule type" value="Genomic_DNA"/>
</dbReference>
<feature type="compositionally biased region" description="Polar residues" evidence="17">
    <location>
        <begin position="33"/>
        <end position="48"/>
    </location>
</feature>
<dbReference type="GO" id="GO:0046922">
    <property type="term" value="F:peptide-O-fucosyltransferase activity"/>
    <property type="evidence" value="ECO:0007669"/>
    <property type="project" value="UniProtKB-EC"/>
</dbReference>
<comment type="catalytic activity">
    <reaction evidence="16">
        <text>L-seryl-[protein] + GDP-beta-L-fucose = 3-O-(alpha-L-fucosyl)-L-seryl-[protein] + GDP + H(+)</text>
        <dbReference type="Rhea" id="RHEA:63644"/>
        <dbReference type="Rhea" id="RHEA-COMP:9863"/>
        <dbReference type="Rhea" id="RHEA-COMP:17914"/>
        <dbReference type="ChEBI" id="CHEBI:15378"/>
        <dbReference type="ChEBI" id="CHEBI:29999"/>
        <dbReference type="ChEBI" id="CHEBI:57273"/>
        <dbReference type="ChEBI" id="CHEBI:58189"/>
        <dbReference type="ChEBI" id="CHEBI:189632"/>
        <dbReference type="EC" id="2.4.1.221"/>
    </reaction>
    <physiologicalReaction direction="left-to-right" evidence="16">
        <dbReference type="Rhea" id="RHEA:63645"/>
    </physiologicalReaction>
</comment>
<gene>
    <name evidence="19" type="ORF">LSH36_1006g00031</name>
</gene>
<evidence type="ECO:0000256" key="12">
    <source>
        <dbReference type="ARBA" id="ARBA00023253"/>
    </source>
</evidence>
<comment type="subcellular location">
    <subcellularLocation>
        <location evidence="1">Endoplasmic reticulum</location>
    </subcellularLocation>
</comment>
<dbReference type="GO" id="GO:0005783">
    <property type="term" value="C:endoplasmic reticulum"/>
    <property type="evidence" value="ECO:0007669"/>
    <property type="project" value="UniProtKB-SubCell"/>
</dbReference>
<dbReference type="GO" id="GO:0007219">
    <property type="term" value="P:Notch signaling pathway"/>
    <property type="evidence" value="ECO:0007669"/>
    <property type="project" value="UniProtKB-KW"/>
</dbReference>
<keyword evidence="18" id="KW-0732">Signal</keyword>
<evidence type="ECO:0000256" key="17">
    <source>
        <dbReference type="SAM" id="MobiDB-lite"/>
    </source>
</evidence>
<keyword evidence="10" id="KW-1015">Disulfide bond</keyword>
<evidence type="ECO:0000256" key="16">
    <source>
        <dbReference type="ARBA" id="ARBA00048647"/>
    </source>
</evidence>
<comment type="catalytic activity">
    <reaction evidence="15">
        <text>L-threonyl-[protein] + GDP-beta-L-fucose = 3-O-(alpha-L-fucosyl)-L-threonyl-[protein] + GDP + H(+)</text>
        <dbReference type="Rhea" id="RHEA:70491"/>
        <dbReference type="Rhea" id="RHEA-COMP:11060"/>
        <dbReference type="Rhea" id="RHEA-COMP:17915"/>
        <dbReference type="ChEBI" id="CHEBI:15378"/>
        <dbReference type="ChEBI" id="CHEBI:30013"/>
        <dbReference type="ChEBI" id="CHEBI:57273"/>
        <dbReference type="ChEBI" id="CHEBI:58189"/>
        <dbReference type="ChEBI" id="CHEBI:189631"/>
        <dbReference type="EC" id="2.4.1.221"/>
    </reaction>
    <physiologicalReaction direction="left-to-right" evidence="15">
        <dbReference type="Rhea" id="RHEA:70492"/>
    </physiologicalReaction>
</comment>
<feature type="signal peptide" evidence="18">
    <location>
        <begin position="1"/>
        <end position="19"/>
    </location>
</feature>
<evidence type="ECO:0000256" key="6">
    <source>
        <dbReference type="ARBA" id="ARBA00022676"/>
    </source>
</evidence>
<keyword evidence="20" id="KW-1185">Reference proteome</keyword>
<evidence type="ECO:0000256" key="11">
    <source>
        <dbReference type="ARBA" id="ARBA00023180"/>
    </source>
</evidence>
<comment type="pathway">
    <text evidence="2">Protein modification; protein glycosylation.</text>
</comment>
<dbReference type="AlphaFoldDB" id="A0AAD9IWU0"/>
<dbReference type="PANTHER" id="PTHR21420:SF9">
    <property type="entry name" value="GDP-FUCOSE PROTEIN O-FUCOSYLTRANSFERASE 1"/>
    <property type="match status" value="1"/>
</dbReference>
<keyword evidence="11" id="KW-0325">Glycoprotein</keyword>
<comment type="caution">
    <text evidence="19">The sequence shown here is derived from an EMBL/GenBank/DDBJ whole genome shotgun (WGS) entry which is preliminary data.</text>
</comment>
<feature type="region of interest" description="Disordered" evidence="17">
    <location>
        <begin position="29"/>
        <end position="48"/>
    </location>
</feature>
<evidence type="ECO:0000313" key="19">
    <source>
        <dbReference type="EMBL" id="KAK2142008.1"/>
    </source>
</evidence>
<comment type="similarity">
    <text evidence="3">Belongs to the glycosyltransferase 65 family.</text>
</comment>
<dbReference type="Gene3D" id="3.40.50.11350">
    <property type="match status" value="1"/>
</dbReference>
<reference evidence="19" key="1">
    <citation type="journal article" date="2023" name="Mol. Biol. Evol.">
        <title>Third-Generation Sequencing Reveals the Adaptive Role of the Epigenome in Three Deep-Sea Polychaetes.</title>
        <authorList>
            <person name="Perez M."/>
            <person name="Aroh O."/>
            <person name="Sun Y."/>
            <person name="Lan Y."/>
            <person name="Juniper S.K."/>
            <person name="Young C.R."/>
            <person name="Angers B."/>
            <person name="Qian P.Y."/>
        </authorList>
    </citation>
    <scope>NUCLEOTIDE SEQUENCE</scope>
    <source>
        <strain evidence="19">P08H-3</strain>
    </source>
</reference>
<dbReference type="InterPro" id="IPR019378">
    <property type="entry name" value="GDP-Fuc_O-FucTrfase"/>
</dbReference>
<evidence type="ECO:0000256" key="4">
    <source>
        <dbReference type="ARBA" id="ARBA00012196"/>
    </source>
</evidence>
<protein>
    <recommendedName>
        <fullName evidence="5">GDP-fucose protein O-fucosyltransferase 1</fullName>
        <ecNumber evidence="4">2.4.1.221</ecNumber>
    </recommendedName>
    <alternativeName>
        <fullName evidence="14">Peptide-O-fucosyltransferase 1</fullName>
    </alternativeName>
</protein>
<dbReference type="GO" id="GO:0008593">
    <property type="term" value="P:regulation of Notch signaling pathway"/>
    <property type="evidence" value="ECO:0007669"/>
    <property type="project" value="TreeGrafter"/>
</dbReference>
<keyword evidence="12" id="KW-0294">Fucose metabolism</keyword>
<keyword evidence="6" id="KW-0328">Glycosyltransferase</keyword>
<dbReference type="EC" id="2.4.1.221" evidence="4"/>
<keyword evidence="13" id="KW-0119">Carbohydrate metabolism</keyword>
<dbReference type="CDD" id="cd11302">
    <property type="entry name" value="O-FucT-1"/>
    <property type="match status" value="1"/>
</dbReference>
<keyword evidence="9" id="KW-0914">Notch signaling pathway</keyword>
<evidence type="ECO:0000256" key="9">
    <source>
        <dbReference type="ARBA" id="ARBA00022976"/>
    </source>
</evidence>
<evidence type="ECO:0000256" key="13">
    <source>
        <dbReference type="ARBA" id="ARBA00023277"/>
    </source>
</evidence>
<evidence type="ECO:0000256" key="1">
    <source>
        <dbReference type="ARBA" id="ARBA00004240"/>
    </source>
</evidence>
<evidence type="ECO:0000256" key="14">
    <source>
        <dbReference type="ARBA" id="ARBA00033080"/>
    </source>
</evidence>
<sequence length="369" mass="43091">MVVLLRLFLLLMFWKIVWLSDYDRRHHDDDDNLSTSQSDESTTGREGTSMQRTVIIISNALKGLMGRGRIGNQMEHFLGSLAFAKKVNRTLVLPPLRTYRNVRFTEMFLFEPLLEYHRVILAEDFMDHLAPTYWPPEKRIGYPLQPFWDDLGVDFACYDWLEYSYQQPKKFKKKYPAEKYPVIAMRGAPAPYPMNPENWPLQKYLKFSKRISDESEGYIDHNFKDQSFVGIHLRNGIDWENACKVPFGSNKYMASLQCLHGTSDPVTKEMCFPSKEEVLRLTKKVLKSTGAKVLFIATDRHPMIEEFTEHLKDLEVHIYHMDPHLPQVDQAVLLRADHFIGNCVSSFTSFVTRARLTEDKPTSFWGYTK</sequence>
<proteinExistence type="inferred from homology"/>
<evidence type="ECO:0000256" key="8">
    <source>
        <dbReference type="ARBA" id="ARBA00022824"/>
    </source>
</evidence>
<name>A0AAD9IWU0_9ANNE</name>
<feature type="chain" id="PRO_5042171792" description="GDP-fucose protein O-fucosyltransferase 1" evidence="18">
    <location>
        <begin position="20"/>
        <end position="369"/>
    </location>
</feature>
<accession>A0AAD9IWU0</accession>
<keyword evidence="8" id="KW-0256">Endoplasmic reticulum</keyword>
<dbReference type="InterPro" id="IPR039922">
    <property type="entry name" value="POFUT1"/>
</dbReference>
<evidence type="ECO:0000256" key="15">
    <source>
        <dbReference type="ARBA" id="ARBA00047273"/>
    </source>
</evidence>